<feature type="region of interest" description="Disordered" evidence="1">
    <location>
        <begin position="156"/>
        <end position="219"/>
    </location>
</feature>
<feature type="compositionally biased region" description="Pro residues" evidence="1">
    <location>
        <begin position="177"/>
        <end position="193"/>
    </location>
</feature>
<comment type="caution">
    <text evidence="3">The sequence shown here is derived from an EMBL/GenBank/DDBJ whole genome shotgun (WGS) entry which is preliminary data.</text>
</comment>
<evidence type="ECO:0000256" key="1">
    <source>
        <dbReference type="SAM" id="MobiDB-lite"/>
    </source>
</evidence>
<name>A0AA40C3Z6_9PEZI</name>
<feature type="chain" id="PRO_5041379564" evidence="2">
    <location>
        <begin position="25"/>
        <end position="252"/>
    </location>
</feature>
<proteinExistence type="predicted"/>
<sequence length="252" mass="25293">MGNHDTLRPPRWVGLLLMASVSAAQTTQATQGLTLSNFGLITSTGVPLACILTYNSVLPGCQNSDFTQGSTCSTACVNGIRSVQRAVLTACDQVSAPPNSVLGQALAGNLVELLCPASGATTSSPSKKTTTASTATTPSTTLATVPTTMSKVTLTPVASSTVNPSRTETLATDIPTLSPPSGPSRSPPSPSPAPTRATGPQQAPEPGEPTDTVIGGGSPFDAIVTSKASNRLTGHTISACLVGLALSLLLAP</sequence>
<organism evidence="3 4">
    <name type="scientific">Immersiella caudata</name>
    <dbReference type="NCBI Taxonomy" id="314043"/>
    <lineage>
        <taxon>Eukaryota</taxon>
        <taxon>Fungi</taxon>
        <taxon>Dikarya</taxon>
        <taxon>Ascomycota</taxon>
        <taxon>Pezizomycotina</taxon>
        <taxon>Sordariomycetes</taxon>
        <taxon>Sordariomycetidae</taxon>
        <taxon>Sordariales</taxon>
        <taxon>Lasiosphaeriaceae</taxon>
        <taxon>Immersiella</taxon>
    </lineage>
</organism>
<evidence type="ECO:0000313" key="4">
    <source>
        <dbReference type="Proteomes" id="UP001175000"/>
    </source>
</evidence>
<reference evidence="3" key="1">
    <citation type="submission" date="2023-06" db="EMBL/GenBank/DDBJ databases">
        <title>Genome-scale phylogeny and comparative genomics of the fungal order Sordariales.</title>
        <authorList>
            <consortium name="Lawrence Berkeley National Laboratory"/>
            <person name="Hensen N."/>
            <person name="Bonometti L."/>
            <person name="Westerberg I."/>
            <person name="Brannstrom I.O."/>
            <person name="Guillou S."/>
            <person name="Cros-Aarteil S."/>
            <person name="Calhoun S."/>
            <person name="Haridas S."/>
            <person name="Kuo A."/>
            <person name="Mondo S."/>
            <person name="Pangilinan J."/>
            <person name="Riley R."/>
            <person name="Labutti K."/>
            <person name="Andreopoulos B."/>
            <person name="Lipzen A."/>
            <person name="Chen C."/>
            <person name="Yanf M."/>
            <person name="Daum C."/>
            <person name="Ng V."/>
            <person name="Clum A."/>
            <person name="Steindorff A."/>
            <person name="Ohm R."/>
            <person name="Martin F."/>
            <person name="Silar P."/>
            <person name="Natvig D."/>
            <person name="Lalanne C."/>
            <person name="Gautier V."/>
            <person name="Ament-Velasquez S.L."/>
            <person name="Kruys A."/>
            <person name="Hutchinson M.I."/>
            <person name="Powell A.J."/>
            <person name="Barry K."/>
            <person name="Miller A.N."/>
            <person name="Grigoriev I.V."/>
            <person name="Debuchy R."/>
            <person name="Gladieux P."/>
            <person name="Thoren M.H."/>
            <person name="Johannesson H."/>
        </authorList>
    </citation>
    <scope>NUCLEOTIDE SEQUENCE</scope>
    <source>
        <strain evidence="3">CBS 606.72</strain>
    </source>
</reference>
<protein>
    <submittedName>
        <fullName evidence="3">Uncharacterized protein</fullName>
    </submittedName>
</protein>
<accession>A0AA40C3Z6</accession>
<dbReference type="Proteomes" id="UP001175000">
    <property type="component" value="Unassembled WGS sequence"/>
</dbReference>
<keyword evidence="2" id="KW-0732">Signal</keyword>
<evidence type="ECO:0000256" key="2">
    <source>
        <dbReference type="SAM" id="SignalP"/>
    </source>
</evidence>
<evidence type="ECO:0000313" key="3">
    <source>
        <dbReference type="EMBL" id="KAK0623483.1"/>
    </source>
</evidence>
<feature type="region of interest" description="Disordered" evidence="1">
    <location>
        <begin position="119"/>
        <end position="144"/>
    </location>
</feature>
<dbReference type="AlphaFoldDB" id="A0AA40C3Z6"/>
<dbReference type="EMBL" id="JAULSU010000003">
    <property type="protein sequence ID" value="KAK0623483.1"/>
    <property type="molecule type" value="Genomic_DNA"/>
</dbReference>
<feature type="compositionally biased region" description="Polar residues" evidence="1">
    <location>
        <begin position="156"/>
        <end position="170"/>
    </location>
</feature>
<gene>
    <name evidence="3" type="ORF">B0T14DRAFT_494958</name>
</gene>
<keyword evidence="4" id="KW-1185">Reference proteome</keyword>
<feature type="signal peptide" evidence="2">
    <location>
        <begin position="1"/>
        <end position="24"/>
    </location>
</feature>